<dbReference type="Pfam" id="PF11887">
    <property type="entry name" value="Mce4_CUP1"/>
    <property type="match status" value="1"/>
</dbReference>
<dbReference type="EMBL" id="CTEF01000007">
    <property type="protein sequence ID" value="CQD24244.1"/>
    <property type="molecule type" value="Genomic_DNA"/>
</dbReference>
<feature type="region of interest" description="Disordered" evidence="1">
    <location>
        <begin position="396"/>
        <end position="434"/>
    </location>
</feature>
<dbReference type="InterPro" id="IPR052336">
    <property type="entry name" value="MlaD_Phospholipid_Transporter"/>
</dbReference>
<dbReference type="AlphaFoldDB" id="A0A0U1DWX7"/>
<dbReference type="Pfam" id="PF02470">
    <property type="entry name" value="MlaD"/>
    <property type="match status" value="1"/>
</dbReference>
<feature type="domain" description="Mce/MlaD" evidence="3">
    <location>
        <begin position="40"/>
        <end position="113"/>
    </location>
</feature>
<evidence type="ECO:0000256" key="2">
    <source>
        <dbReference type="SAM" id="Phobius"/>
    </source>
</evidence>
<evidence type="ECO:0000256" key="1">
    <source>
        <dbReference type="SAM" id="MobiDB-lite"/>
    </source>
</evidence>
<sequence>MLTRFIRTQLILFTVASVVGVAVMLFAYMQVPTLLGIGRITVKLELPATGGLYQFSNVTYRGSQIGKVTSVELTEKGAEATLSLDRSPKVPADLAAEVRSMSAVGEQYVELLPRTNSGPYLENGSVISVSDTKIPQQVGPMLDQLSALVDTIPKDKLSQLLDESYNAFNGTGYDFGSLLDSASTVTRDSNAISDQTRALIDDGRPFLDAQAQTTDSIRTWAASVAGITGQVAENDPEIRSLLRNGPGFAQETTKLLDQIKPTLPILLANLTTFGQIAVTYNPSIEQLLVLLPPYVAQLQTYAHTNNTSGLPMADFSLGLGDPPTCTVGFLPPSAWRSPADTTVIDTPDDIYCKLPQDSPIASAVHATTRVWPIRASGAHGRIVRRSKGIPAARAASACAGPVSSRPQPDRPGHPPGLAGAAGREDLHGPPRRYPVAAGDVASATGCPVCHRRRPVTPTRFRCLRRICRKPPSCRRFRTVKGYFPMPRSFPCPRSPPWRRARSRVVPEMGPRWRSPSTTRARVSTWAAMATSTSRRTWCPRPRRGRT</sequence>
<protein>
    <submittedName>
        <fullName evidence="5">Mce-family protein mce1f</fullName>
    </submittedName>
</protein>
<dbReference type="GO" id="GO:0005576">
    <property type="term" value="C:extracellular region"/>
    <property type="evidence" value="ECO:0007669"/>
    <property type="project" value="TreeGrafter"/>
</dbReference>
<reference evidence="5 6" key="1">
    <citation type="submission" date="2015-03" db="EMBL/GenBank/DDBJ databases">
        <authorList>
            <person name="Murphy D."/>
        </authorList>
    </citation>
    <scope>NUCLEOTIDE SEQUENCE [LARGE SCALE GENOMIC DNA]</scope>
    <source>
        <strain evidence="5 6">D16</strain>
    </source>
</reference>
<feature type="domain" description="Mammalian cell entry C-terminal" evidence="4">
    <location>
        <begin position="120"/>
        <end position="289"/>
    </location>
</feature>
<evidence type="ECO:0000259" key="3">
    <source>
        <dbReference type="Pfam" id="PF02470"/>
    </source>
</evidence>
<name>A0A0U1DWX7_9MYCO</name>
<dbReference type="InterPro" id="IPR024516">
    <property type="entry name" value="Mce_C"/>
</dbReference>
<feature type="transmembrane region" description="Helical" evidence="2">
    <location>
        <begin position="12"/>
        <end position="31"/>
    </location>
</feature>
<dbReference type="InterPro" id="IPR005693">
    <property type="entry name" value="Mce"/>
</dbReference>
<accession>A0A0U1DWX7</accession>
<organism evidence="5 6">
    <name type="scientific">Mycolicibacterium conceptionense</name>
    <dbReference type="NCBI Taxonomy" id="451644"/>
    <lineage>
        <taxon>Bacteria</taxon>
        <taxon>Bacillati</taxon>
        <taxon>Actinomycetota</taxon>
        <taxon>Actinomycetes</taxon>
        <taxon>Mycobacteriales</taxon>
        <taxon>Mycobacteriaceae</taxon>
        <taxon>Mycolicibacterium</taxon>
    </lineage>
</organism>
<gene>
    <name evidence="5" type="ORF">BN970_06338</name>
</gene>
<keyword evidence="2" id="KW-1133">Transmembrane helix</keyword>
<dbReference type="PANTHER" id="PTHR33371:SF16">
    <property type="entry name" value="MCE-FAMILY PROTEIN MCE3F"/>
    <property type="match status" value="1"/>
</dbReference>
<evidence type="ECO:0000259" key="4">
    <source>
        <dbReference type="Pfam" id="PF11887"/>
    </source>
</evidence>
<keyword evidence="2" id="KW-0812">Transmembrane</keyword>
<dbReference type="Proteomes" id="UP000182227">
    <property type="component" value="Unassembled WGS sequence"/>
</dbReference>
<dbReference type="PANTHER" id="PTHR33371">
    <property type="entry name" value="INTERMEMBRANE PHOSPHOLIPID TRANSPORT SYSTEM BINDING PROTEIN MLAD-RELATED"/>
    <property type="match status" value="1"/>
</dbReference>
<keyword evidence="2" id="KW-0472">Membrane</keyword>
<evidence type="ECO:0000313" key="5">
    <source>
        <dbReference type="EMBL" id="CQD24244.1"/>
    </source>
</evidence>
<dbReference type="InterPro" id="IPR003399">
    <property type="entry name" value="Mce/MlaD"/>
</dbReference>
<evidence type="ECO:0000313" key="6">
    <source>
        <dbReference type="Proteomes" id="UP000182227"/>
    </source>
</evidence>
<proteinExistence type="predicted"/>
<dbReference type="NCBIfam" id="TIGR00996">
    <property type="entry name" value="Mtu_fam_mce"/>
    <property type="match status" value="1"/>
</dbReference>